<dbReference type="PROSITE" id="PS00365">
    <property type="entry name" value="NIR_SIR"/>
    <property type="match status" value="1"/>
</dbReference>
<keyword evidence="3" id="KW-0479">Metal-binding</keyword>
<dbReference type="Pfam" id="PF03460">
    <property type="entry name" value="NIR_SIR_ferr"/>
    <property type="match status" value="2"/>
</dbReference>
<evidence type="ECO:0000256" key="1">
    <source>
        <dbReference type="ARBA" id="ARBA00022485"/>
    </source>
</evidence>
<dbReference type="EMBL" id="PVZS01000002">
    <property type="protein sequence ID" value="PSC06691.1"/>
    <property type="molecule type" value="Genomic_DNA"/>
</dbReference>
<reference evidence="10" key="1">
    <citation type="submission" date="2018-03" db="EMBL/GenBank/DDBJ databases">
        <authorList>
            <person name="Sun L."/>
            <person name="Liu H."/>
            <person name="Chen W."/>
            <person name="Huang K."/>
            <person name="Liu W."/>
            <person name="Gao X."/>
        </authorList>
    </citation>
    <scope>NUCLEOTIDE SEQUENCE [LARGE SCALE GENOMIC DNA]</scope>
    <source>
        <strain evidence="10">SH9</strain>
    </source>
</reference>
<organism evidence="9 10">
    <name type="scientific">Alsobacter soli</name>
    <dbReference type="NCBI Taxonomy" id="2109933"/>
    <lineage>
        <taxon>Bacteria</taxon>
        <taxon>Pseudomonadati</taxon>
        <taxon>Pseudomonadota</taxon>
        <taxon>Alphaproteobacteria</taxon>
        <taxon>Hyphomicrobiales</taxon>
        <taxon>Alsobacteraceae</taxon>
        <taxon>Alsobacter</taxon>
    </lineage>
</organism>
<dbReference type="InterPro" id="IPR012798">
    <property type="entry name" value="Cbl_synth_CobG-like"/>
</dbReference>
<dbReference type="InterPro" id="IPR051329">
    <property type="entry name" value="NIR_SIR_4Fe-4S"/>
</dbReference>
<dbReference type="SUPFAM" id="SSF56014">
    <property type="entry name" value="Nitrite and sulphite reductase 4Fe-4S domain-like"/>
    <property type="match status" value="2"/>
</dbReference>
<dbReference type="GO" id="GO:0016491">
    <property type="term" value="F:oxidoreductase activity"/>
    <property type="evidence" value="ECO:0007669"/>
    <property type="project" value="UniProtKB-KW"/>
</dbReference>
<evidence type="ECO:0000313" key="10">
    <source>
        <dbReference type="Proteomes" id="UP000239772"/>
    </source>
</evidence>
<keyword evidence="1" id="KW-0004">4Fe-4S</keyword>
<keyword evidence="10" id="KW-1185">Reference proteome</keyword>
<protein>
    <submittedName>
        <fullName evidence="9">Precorrin-3B synthase</fullName>
    </submittedName>
</protein>
<dbReference type="RefSeq" id="WP_106335069.1">
    <property type="nucleotide sequence ID" value="NZ_PVZS01000002.1"/>
</dbReference>
<feature type="domain" description="Nitrite/Sulfite reductase ferredoxin-like" evidence="8">
    <location>
        <begin position="270"/>
        <end position="320"/>
    </location>
</feature>
<evidence type="ECO:0000256" key="6">
    <source>
        <dbReference type="ARBA" id="ARBA00023014"/>
    </source>
</evidence>
<dbReference type="Gene3D" id="3.90.480.10">
    <property type="entry name" value="Sulfite Reductase Hemoprotein,Domain 2"/>
    <property type="match status" value="1"/>
</dbReference>
<evidence type="ECO:0000256" key="3">
    <source>
        <dbReference type="ARBA" id="ARBA00022723"/>
    </source>
</evidence>
<sequence length="432" mass="45084">MTPSKGEAERLRRGWCPGALRPMQTGDGMLVRLRLTGGIVPAALARAIADCARRFGNGALDLSGKANLQLRGVTDATLEPLLEQLQALGVLDPDPAAEAVRNVVSSPLAGLDPAEALDVRPVAAALERRLAEDSLLHQLPAKFGYLVDDGGRFAPRDVSVDVRFEAFRTDAGPRFAVRLGGSEATANTIGACAPDAVVEVAAGIAATFIALRVERGPEAPRRMGAMLAQVGLAPFGALAGMEPGAGSWSPPSRKASQPLGPIRLGADSSVFGVGAPFGRWSADDLERLADWSERFGIAELRLTPWRAILMPLSALADLAAFASSRFIVDPADPRLAVAACPGAPDCANASRRTRDDATALAEVARGLAAEGVTLHVSGCAKGCARPEPSDVALTARNGLYDLVRRGRAGDTPQRSGLSLDEARAAIEEMRTG</sequence>
<dbReference type="OrthoDB" id="7459360at2"/>
<dbReference type="InterPro" id="IPR005117">
    <property type="entry name" value="NiRdtase/SiRdtase_haem-b_fer"/>
</dbReference>
<dbReference type="InterPro" id="IPR006067">
    <property type="entry name" value="NO2/SO3_Rdtase_4Fe4S_dom"/>
</dbReference>
<evidence type="ECO:0000256" key="2">
    <source>
        <dbReference type="ARBA" id="ARBA00022617"/>
    </source>
</evidence>
<evidence type="ECO:0000256" key="5">
    <source>
        <dbReference type="ARBA" id="ARBA00023004"/>
    </source>
</evidence>
<dbReference type="PANTHER" id="PTHR32439:SF9">
    <property type="entry name" value="BLR3264 PROTEIN"/>
    <property type="match status" value="1"/>
</dbReference>
<keyword evidence="5" id="KW-0408">Iron</keyword>
<feature type="domain" description="Nitrite/sulphite reductase 4Fe-4S" evidence="7">
    <location>
        <begin position="98"/>
        <end position="238"/>
    </location>
</feature>
<dbReference type="NCBIfam" id="TIGR02435">
    <property type="entry name" value="CobG"/>
    <property type="match status" value="1"/>
</dbReference>
<dbReference type="GO" id="GO:0046872">
    <property type="term" value="F:metal ion binding"/>
    <property type="evidence" value="ECO:0007669"/>
    <property type="project" value="UniProtKB-KW"/>
</dbReference>
<dbReference type="Proteomes" id="UP000239772">
    <property type="component" value="Unassembled WGS sequence"/>
</dbReference>
<evidence type="ECO:0000259" key="8">
    <source>
        <dbReference type="Pfam" id="PF03460"/>
    </source>
</evidence>
<keyword evidence="4" id="KW-0560">Oxidoreductase</keyword>
<accession>A0A2T1HYE3</accession>
<name>A0A2T1HYE3_9HYPH</name>
<proteinExistence type="predicted"/>
<dbReference type="InterPro" id="IPR036136">
    <property type="entry name" value="Nit/Sulf_reduc_fer-like_dom_sf"/>
</dbReference>
<dbReference type="AlphaFoldDB" id="A0A2T1HYE3"/>
<dbReference type="InterPro" id="IPR045854">
    <property type="entry name" value="NO2/SO3_Rdtase_4Fe4S_sf"/>
</dbReference>
<dbReference type="SUPFAM" id="SSF55124">
    <property type="entry name" value="Nitrite/Sulfite reductase N-terminal domain-like"/>
    <property type="match status" value="2"/>
</dbReference>
<comment type="caution">
    <text evidence="9">The sequence shown here is derived from an EMBL/GenBank/DDBJ whole genome shotgun (WGS) entry which is preliminary data.</text>
</comment>
<dbReference type="GO" id="GO:0020037">
    <property type="term" value="F:heme binding"/>
    <property type="evidence" value="ECO:0007669"/>
    <property type="project" value="InterPro"/>
</dbReference>
<dbReference type="Gene3D" id="3.30.413.10">
    <property type="entry name" value="Sulfite Reductase Hemoprotein, domain 1"/>
    <property type="match status" value="2"/>
</dbReference>
<gene>
    <name evidence="9" type="primary">cobG</name>
    <name evidence="9" type="ORF">SLNSH_02510</name>
</gene>
<dbReference type="Pfam" id="PF01077">
    <property type="entry name" value="NIR_SIR"/>
    <property type="match status" value="1"/>
</dbReference>
<evidence type="ECO:0000313" key="9">
    <source>
        <dbReference type="EMBL" id="PSC06691.1"/>
    </source>
</evidence>
<dbReference type="GO" id="GO:0051539">
    <property type="term" value="F:4 iron, 4 sulfur cluster binding"/>
    <property type="evidence" value="ECO:0007669"/>
    <property type="project" value="UniProtKB-KW"/>
</dbReference>
<dbReference type="PANTHER" id="PTHR32439">
    <property type="entry name" value="FERREDOXIN--NITRITE REDUCTASE, CHLOROPLASTIC"/>
    <property type="match status" value="1"/>
</dbReference>
<feature type="domain" description="Nitrite/Sulfite reductase ferredoxin-like" evidence="8">
    <location>
        <begin position="21"/>
        <end position="87"/>
    </location>
</feature>
<dbReference type="InterPro" id="IPR006066">
    <property type="entry name" value="NO2/SO3_Rdtase_FeS/sirohaem_BS"/>
</dbReference>
<keyword evidence="2" id="KW-0349">Heme</keyword>
<keyword evidence="6" id="KW-0411">Iron-sulfur</keyword>
<evidence type="ECO:0000256" key="4">
    <source>
        <dbReference type="ARBA" id="ARBA00023002"/>
    </source>
</evidence>
<evidence type="ECO:0000259" key="7">
    <source>
        <dbReference type="Pfam" id="PF01077"/>
    </source>
</evidence>